<dbReference type="STRING" id="1319815.HMPREF0202_00863"/>
<sequence length="428" mass="49153">MNTYTILGGIMKKILGGLLIMGTLIGCGQKDEAKVLTFSTWEGTGEQFFMDINDINTEYKKINPNVTIKIEKIPNTEYDTTMKIRNTAKQLPDIFAIRNKHMYSYRDAVHDLSDLNASKINTFAEPYKINGKVVGLPMYGFNEYVYYRKSVFNKLGLEVPQTWNEFLEVVKTINNSSDLIPLAIGGKDLWTTYPYGQFVPYLVENGDNLLNQMGDMNSPFSEGTSVYKGYEKVNQLFQLKPAGENPLGYGWSQEKNMFLSGKSAMIAVGQWFYKDFMKDASEEDQNDLGMFLMPVRDSKEDKFRYFVTGEVFLGVPKSTKHEKEAKEFIEWFFASNYYKDYINYMQVIPTVEGVELTDSPFKAVTDKVENLQAVYQIPGGENYTKIKNETRYDQNQLSQELLSGSDFKQLMEEWNKKWNDAKGKVVGR</sequence>
<dbReference type="HOGENOM" id="CLU_642049_0_0_0"/>
<keyword evidence="5" id="KW-0449">Lipoprotein</keyword>
<keyword evidence="2" id="KW-0732">Signal</keyword>
<keyword evidence="4" id="KW-0564">Palmitate</keyword>
<dbReference type="AlphaFoldDB" id="U7VDN6"/>
<accession>U7VDN6</accession>
<name>U7VDN6_9FUSO</name>
<dbReference type="InterPro" id="IPR006059">
    <property type="entry name" value="SBP"/>
</dbReference>
<dbReference type="Gene3D" id="3.40.190.10">
    <property type="entry name" value="Periplasmic binding protein-like II"/>
    <property type="match status" value="2"/>
</dbReference>
<evidence type="ECO:0000313" key="6">
    <source>
        <dbReference type="EMBL" id="ERT69229.1"/>
    </source>
</evidence>
<dbReference type="SUPFAM" id="SSF53850">
    <property type="entry name" value="Periplasmic binding protein-like II"/>
    <property type="match status" value="1"/>
</dbReference>
<keyword evidence="7" id="KW-1185">Reference proteome</keyword>
<organism evidence="6 7">
    <name type="scientific">Cetobacterium somerae ATCC BAA-474</name>
    <dbReference type="NCBI Taxonomy" id="1319815"/>
    <lineage>
        <taxon>Bacteria</taxon>
        <taxon>Fusobacteriati</taxon>
        <taxon>Fusobacteriota</taxon>
        <taxon>Fusobacteriia</taxon>
        <taxon>Fusobacteriales</taxon>
        <taxon>Fusobacteriaceae</taxon>
        <taxon>Cetobacterium</taxon>
    </lineage>
</organism>
<evidence type="ECO:0000256" key="5">
    <source>
        <dbReference type="ARBA" id="ARBA00023288"/>
    </source>
</evidence>
<dbReference type="eggNOG" id="COG1653">
    <property type="taxonomic scope" value="Bacteria"/>
</dbReference>
<dbReference type="PANTHER" id="PTHR43649:SF33">
    <property type="entry name" value="POLYGALACTURONAN_RHAMNOGALACTURONAN-BINDING PROTEIN YTCQ"/>
    <property type="match status" value="1"/>
</dbReference>
<dbReference type="Proteomes" id="UP000017081">
    <property type="component" value="Unassembled WGS sequence"/>
</dbReference>
<comment type="caution">
    <text evidence="6">The sequence shown here is derived from an EMBL/GenBank/DDBJ whole genome shotgun (WGS) entry which is preliminary data.</text>
</comment>
<dbReference type="InterPro" id="IPR050490">
    <property type="entry name" value="Bact_solute-bd_prot1"/>
</dbReference>
<proteinExistence type="predicted"/>
<keyword evidence="1" id="KW-1003">Cell membrane</keyword>
<dbReference type="Pfam" id="PF01547">
    <property type="entry name" value="SBP_bac_1"/>
    <property type="match status" value="1"/>
</dbReference>
<evidence type="ECO:0000256" key="3">
    <source>
        <dbReference type="ARBA" id="ARBA00023136"/>
    </source>
</evidence>
<evidence type="ECO:0000313" key="7">
    <source>
        <dbReference type="Proteomes" id="UP000017081"/>
    </source>
</evidence>
<keyword evidence="3" id="KW-0472">Membrane</keyword>
<dbReference type="EMBL" id="AXZF01000031">
    <property type="protein sequence ID" value="ERT69229.1"/>
    <property type="molecule type" value="Genomic_DNA"/>
</dbReference>
<protein>
    <recommendedName>
        <fullName evidence="8">ABC transporter, solute-binding protein</fullName>
    </recommendedName>
</protein>
<evidence type="ECO:0000256" key="2">
    <source>
        <dbReference type="ARBA" id="ARBA00022729"/>
    </source>
</evidence>
<evidence type="ECO:0008006" key="8">
    <source>
        <dbReference type="Google" id="ProtNLM"/>
    </source>
</evidence>
<evidence type="ECO:0000256" key="4">
    <source>
        <dbReference type="ARBA" id="ARBA00023139"/>
    </source>
</evidence>
<gene>
    <name evidence="6" type="ORF">HMPREF0202_00863</name>
</gene>
<evidence type="ECO:0000256" key="1">
    <source>
        <dbReference type="ARBA" id="ARBA00022475"/>
    </source>
</evidence>
<dbReference type="PANTHER" id="PTHR43649">
    <property type="entry name" value="ARABINOSE-BINDING PROTEIN-RELATED"/>
    <property type="match status" value="1"/>
</dbReference>
<reference evidence="6 7" key="1">
    <citation type="submission" date="2013-08" db="EMBL/GenBank/DDBJ databases">
        <authorList>
            <person name="Weinstock G."/>
            <person name="Sodergren E."/>
            <person name="Wylie T."/>
            <person name="Fulton L."/>
            <person name="Fulton R."/>
            <person name="Fronick C."/>
            <person name="O'Laughlin M."/>
            <person name="Godfrey J."/>
            <person name="Miner T."/>
            <person name="Herter B."/>
            <person name="Appelbaum E."/>
            <person name="Cordes M."/>
            <person name="Lek S."/>
            <person name="Wollam A."/>
            <person name="Pepin K.H."/>
            <person name="Palsikar V.B."/>
            <person name="Mitreva M."/>
            <person name="Wilson R.K."/>
        </authorList>
    </citation>
    <scope>NUCLEOTIDE SEQUENCE [LARGE SCALE GENOMIC DNA]</scope>
    <source>
        <strain evidence="6 7">ATCC BAA-474</strain>
    </source>
</reference>